<dbReference type="AlphaFoldDB" id="A0A150M6K3"/>
<dbReference type="Pfam" id="PF10864">
    <property type="entry name" value="DUF2663"/>
    <property type="match status" value="1"/>
</dbReference>
<evidence type="ECO:0008006" key="5">
    <source>
        <dbReference type="Google" id="ProtNLM"/>
    </source>
</evidence>
<dbReference type="EMBL" id="LQYT01000036">
    <property type="protein sequence ID" value="KYD20224.1"/>
    <property type="molecule type" value="Genomic_DNA"/>
</dbReference>
<dbReference type="OrthoDB" id="2969742at2"/>
<gene>
    <name evidence="3" type="ORF">B4135_2000</name>
</gene>
<dbReference type="RefSeq" id="WP_061568615.1">
    <property type="nucleotide sequence ID" value="NZ_LQYT01000036.1"/>
</dbReference>
<keyword evidence="1" id="KW-0175">Coiled coil</keyword>
<accession>A0A150M6K3</accession>
<sequence>MEEVIKNLEDWTDPATKQMLQNLVERKRKYDRLKSQHQLILFVAVSFSCFYFYYVYRLIYLPHFHSVTALFSAFFDDRFNPFFLFALLAVYGITGIWKRKADEAEEEFEALRREIIDKSKDLWDDGGSWRKRHIVFEIMKNHFDINLYHENK</sequence>
<name>A0A150M6K3_9BACI</name>
<evidence type="ECO:0000313" key="4">
    <source>
        <dbReference type="Proteomes" id="UP000075683"/>
    </source>
</evidence>
<proteinExistence type="predicted"/>
<reference evidence="3 4" key="1">
    <citation type="submission" date="2016-01" db="EMBL/GenBank/DDBJ databases">
        <title>Draft Genome Sequences of Seven Thermophilic Sporeformers Isolated from Foods.</title>
        <authorList>
            <person name="Berendsen E.M."/>
            <person name="Wells-Bennik M.H."/>
            <person name="Krawcyk A.O."/>
            <person name="De Jong A."/>
            <person name="Holsappel S."/>
            <person name="Eijlander R.T."/>
            <person name="Kuipers O.P."/>
        </authorList>
    </citation>
    <scope>NUCLEOTIDE SEQUENCE [LARGE SCALE GENOMIC DNA]</scope>
    <source>
        <strain evidence="3 4">B4135</strain>
    </source>
</reference>
<dbReference type="Proteomes" id="UP000075683">
    <property type="component" value="Unassembled WGS sequence"/>
</dbReference>
<keyword evidence="2" id="KW-1133">Transmembrane helix</keyword>
<dbReference type="InterPro" id="IPR020210">
    <property type="entry name" value="Uncharacterised_YpbF_TM"/>
</dbReference>
<organism evidence="3 4">
    <name type="scientific">Caldibacillus debilis</name>
    <dbReference type="NCBI Taxonomy" id="301148"/>
    <lineage>
        <taxon>Bacteria</taxon>
        <taxon>Bacillati</taxon>
        <taxon>Bacillota</taxon>
        <taxon>Bacilli</taxon>
        <taxon>Bacillales</taxon>
        <taxon>Bacillaceae</taxon>
        <taxon>Caldibacillus</taxon>
    </lineage>
</organism>
<protein>
    <recommendedName>
        <fullName evidence="5">DUF2663 domain-containing protein</fullName>
    </recommendedName>
</protein>
<feature type="coiled-coil region" evidence="1">
    <location>
        <begin position="94"/>
        <end position="121"/>
    </location>
</feature>
<evidence type="ECO:0000313" key="3">
    <source>
        <dbReference type="EMBL" id="KYD20224.1"/>
    </source>
</evidence>
<evidence type="ECO:0000256" key="1">
    <source>
        <dbReference type="SAM" id="Coils"/>
    </source>
</evidence>
<keyword evidence="2" id="KW-0812">Transmembrane</keyword>
<keyword evidence="2" id="KW-0472">Membrane</keyword>
<evidence type="ECO:0000256" key="2">
    <source>
        <dbReference type="SAM" id="Phobius"/>
    </source>
</evidence>
<feature type="transmembrane region" description="Helical" evidence="2">
    <location>
        <begin position="79"/>
        <end position="97"/>
    </location>
</feature>
<feature type="transmembrane region" description="Helical" evidence="2">
    <location>
        <begin position="39"/>
        <end position="59"/>
    </location>
</feature>
<dbReference type="STRING" id="301148.B4135_2000"/>
<comment type="caution">
    <text evidence="3">The sequence shown here is derived from an EMBL/GenBank/DDBJ whole genome shotgun (WGS) entry which is preliminary data.</text>
</comment>